<dbReference type="AlphaFoldDB" id="A0A3B0X3F4"/>
<name>A0A3B0X3F4_9ZZZZ</name>
<accession>A0A3B0X3F4</accession>
<reference evidence="1" key="1">
    <citation type="submission" date="2018-06" db="EMBL/GenBank/DDBJ databases">
        <authorList>
            <person name="Zhirakovskaya E."/>
        </authorList>
    </citation>
    <scope>NUCLEOTIDE SEQUENCE</scope>
</reference>
<organism evidence="1">
    <name type="scientific">hydrothermal vent metagenome</name>
    <dbReference type="NCBI Taxonomy" id="652676"/>
    <lineage>
        <taxon>unclassified sequences</taxon>
        <taxon>metagenomes</taxon>
        <taxon>ecological metagenomes</taxon>
    </lineage>
</organism>
<sequence>MLTHLRQHYLRKGLWLILLFASLFVQTQSLFACELMGTNLSVICCCDETQHNGCPMGGGCDDKNGLMSSGCCDTQVKIDIGLQDTVSVDTHHAKQVTSLDAPQPPPAIILAYQISLPLINRSHNRILNIFSPSTASLGTDTYFKTQRFRI</sequence>
<gene>
    <name evidence="1" type="ORF">MNBD_GAMMA07-1285</name>
</gene>
<dbReference type="PROSITE" id="PS51257">
    <property type="entry name" value="PROKAR_LIPOPROTEIN"/>
    <property type="match status" value="1"/>
</dbReference>
<protein>
    <submittedName>
        <fullName evidence="1">Uncharacterized protein</fullName>
    </submittedName>
</protein>
<dbReference type="EMBL" id="UOFF01000383">
    <property type="protein sequence ID" value="VAW57397.1"/>
    <property type="molecule type" value="Genomic_DNA"/>
</dbReference>
<evidence type="ECO:0000313" key="1">
    <source>
        <dbReference type="EMBL" id="VAW57397.1"/>
    </source>
</evidence>
<proteinExistence type="predicted"/>